<dbReference type="Proteomes" id="UP001480082">
    <property type="component" value="Unassembled WGS sequence"/>
</dbReference>
<evidence type="ECO:0000313" key="2">
    <source>
        <dbReference type="Proteomes" id="UP001480082"/>
    </source>
</evidence>
<organism evidence="1 2">
    <name type="scientific">Mesorhizobium australicum</name>
    <dbReference type="NCBI Taxonomy" id="536018"/>
    <lineage>
        <taxon>Bacteria</taxon>
        <taxon>Pseudomonadati</taxon>
        <taxon>Pseudomonadota</taxon>
        <taxon>Alphaproteobacteria</taxon>
        <taxon>Hyphomicrobiales</taxon>
        <taxon>Phyllobacteriaceae</taxon>
        <taxon>Mesorhizobium</taxon>
    </lineage>
</organism>
<name>A0ACC6SVK4_9HYPH</name>
<protein>
    <submittedName>
        <fullName evidence="1">DUF3995 domain-containing protein</fullName>
    </submittedName>
</protein>
<accession>A0ACC6SVK4</accession>
<keyword evidence="2" id="KW-1185">Reference proteome</keyword>
<sequence length="146" mass="15606">MILLAFVLSFVLLLITALHVYWGIGGVWPGRDAASCAHAVVGFRGVDEMPTPFASFAVAACLGLATLWPLALIGFFASPFPKQGLAATAMLIGLVFLGRGTAGFTPWWRRLAPQQPFARLDTSFYSPLCLSIGLGFAVLALMEFPT</sequence>
<reference evidence="1 2" key="1">
    <citation type="journal article" date="2024" name="Proc. Natl. Acad. Sci. U.S.A.">
        <title>The evolutionary genomics of adaptation to stress in wild rhizobium bacteria.</title>
        <authorList>
            <person name="Kehlet-Delgado H."/>
            <person name="Montoya A.P."/>
            <person name="Jensen K.T."/>
            <person name="Wendlandt C.E."/>
            <person name="Dexheimer C."/>
            <person name="Roberts M."/>
            <person name="Torres Martinez L."/>
            <person name="Friesen M.L."/>
            <person name="Griffitts J.S."/>
            <person name="Porter S.S."/>
        </authorList>
    </citation>
    <scope>NUCLEOTIDE SEQUENCE [LARGE SCALE GENOMIC DNA]</scope>
    <source>
        <strain evidence="1 2">M0468</strain>
    </source>
</reference>
<gene>
    <name evidence="1" type="ORF">NKI81_07440</name>
</gene>
<dbReference type="EMBL" id="JAMYRI010000003">
    <property type="protein sequence ID" value="MER9283794.1"/>
    <property type="molecule type" value="Genomic_DNA"/>
</dbReference>
<comment type="caution">
    <text evidence="1">The sequence shown here is derived from an EMBL/GenBank/DDBJ whole genome shotgun (WGS) entry which is preliminary data.</text>
</comment>
<proteinExistence type="predicted"/>
<evidence type="ECO:0000313" key="1">
    <source>
        <dbReference type="EMBL" id="MER9283794.1"/>
    </source>
</evidence>